<dbReference type="HOGENOM" id="CLU_162083_4_0_10"/>
<name>F4KMF1_PORAD</name>
<reference evidence="2" key="1">
    <citation type="submission" date="2011-04" db="EMBL/GenBank/DDBJ databases">
        <title>The complete genome of Porphyromonas asaccharolytica DSM 20707.</title>
        <authorList>
            <person name="Lucas S."/>
            <person name="Han J."/>
            <person name="Lapidus A."/>
            <person name="Bruce D."/>
            <person name="Goodwin L."/>
            <person name="Pitluck S."/>
            <person name="Peters L."/>
            <person name="Kyrpides N."/>
            <person name="Mavromatis K."/>
            <person name="Ivanova N."/>
            <person name="Ovchinnikova G."/>
            <person name="Pagani I."/>
            <person name="Lu M."/>
            <person name="Detter J.C."/>
            <person name="Tapia R."/>
            <person name="Han C."/>
            <person name="Land M."/>
            <person name="Hauser L."/>
            <person name="Markowitz V."/>
            <person name="Cheng J.-F."/>
            <person name="Hugenholtz P."/>
            <person name="Woyke T."/>
            <person name="Wu D."/>
            <person name="Gronow S."/>
            <person name="Wellnitz S."/>
            <person name="Brambilla E."/>
            <person name="Klenk H.-P."/>
            <person name="Eisen J.A."/>
        </authorList>
    </citation>
    <scope>NUCLEOTIDE SEQUENCE [LARGE SCALE GENOMIC DNA]</scope>
    <source>
        <strain evidence="2">ATCC 25260 / DSM 20707 / VPI 4198</strain>
    </source>
</reference>
<dbReference type="AlphaFoldDB" id="F4KMF1"/>
<evidence type="ECO:0000313" key="1">
    <source>
        <dbReference type="EMBL" id="AEE12270.1"/>
    </source>
</evidence>
<dbReference type="OrthoDB" id="122670at2"/>
<dbReference type="RefSeq" id="WP_013759928.1">
    <property type="nucleotide sequence ID" value="NC_015501.1"/>
</dbReference>
<dbReference type="InterPro" id="IPR025427">
    <property type="entry name" value="DUF4160"/>
</dbReference>
<dbReference type="Pfam" id="PF13711">
    <property type="entry name" value="DUF4160"/>
    <property type="match status" value="1"/>
</dbReference>
<dbReference type="eggNOG" id="ENOG5031EA9">
    <property type="taxonomic scope" value="Bacteria"/>
</dbReference>
<evidence type="ECO:0000313" key="2">
    <source>
        <dbReference type="Proteomes" id="UP000006545"/>
    </source>
</evidence>
<dbReference type="KEGG" id="pah:Poras_0316"/>
<evidence type="ECO:0008006" key="3">
    <source>
        <dbReference type="Google" id="ProtNLM"/>
    </source>
</evidence>
<gene>
    <name evidence="1" type="ordered locus">Poras_0316</name>
</gene>
<proteinExistence type="predicted"/>
<accession>F4KMF1</accession>
<protein>
    <recommendedName>
        <fullName evidence="3">DUF4160 domain-containing protein</fullName>
    </recommendedName>
</protein>
<organism evidence="1 2">
    <name type="scientific">Porphyromonas asaccharolytica (strain ATCC 25260 / DSM 20707 / BCRC 10618 / CCUG 7834 / JCM 6326 / LMG 13178 / VPI 4198 / B440)</name>
    <name type="common">Bacteroides asaccharolyticus</name>
    <dbReference type="NCBI Taxonomy" id="879243"/>
    <lineage>
        <taxon>Bacteria</taxon>
        <taxon>Pseudomonadati</taxon>
        <taxon>Bacteroidota</taxon>
        <taxon>Bacteroidia</taxon>
        <taxon>Bacteroidales</taxon>
        <taxon>Porphyromonadaceae</taxon>
        <taxon>Porphyromonas</taxon>
    </lineage>
</organism>
<sequence length="85" mass="10127">MPTIFTLYGYRFMFYSNDHEPIHVHAIKGNSRAKFDLFPTVVLVSSSGVKAHELRLLEQIVVENRAHIIEQWLIYFNSDRRYERN</sequence>
<dbReference type="STRING" id="879243.Poras_0316"/>
<dbReference type="EMBL" id="CP002689">
    <property type="protein sequence ID" value="AEE12270.1"/>
    <property type="molecule type" value="Genomic_DNA"/>
</dbReference>
<dbReference type="Proteomes" id="UP000006545">
    <property type="component" value="Chromosome"/>
</dbReference>
<keyword evidence="2" id="KW-1185">Reference proteome</keyword>